<dbReference type="PRINTS" id="PR00036">
    <property type="entry name" value="HTHLACI"/>
</dbReference>
<dbReference type="PANTHER" id="PTHR30146">
    <property type="entry name" value="LACI-RELATED TRANSCRIPTIONAL REPRESSOR"/>
    <property type="match status" value="1"/>
</dbReference>
<dbReference type="AlphaFoldDB" id="A0A0C1ZDJ4"/>
<dbReference type="Gene3D" id="1.10.260.40">
    <property type="entry name" value="lambda repressor-like DNA-binding domains"/>
    <property type="match status" value="1"/>
</dbReference>
<evidence type="ECO:0000259" key="4">
    <source>
        <dbReference type="PROSITE" id="PS50932"/>
    </source>
</evidence>
<dbReference type="InterPro" id="IPR046335">
    <property type="entry name" value="LacI/GalR-like_sensor"/>
</dbReference>
<dbReference type="NCBIfam" id="NF007075">
    <property type="entry name" value="PRK09526.1"/>
    <property type="match status" value="1"/>
</dbReference>
<keyword evidence="1" id="KW-0805">Transcription regulation</keyword>
<evidence type="ECO:0000256" key="3">
    <source>
        <dbReference type="ARBA" id="ARBA00023163"/>
    </source>
</evidence>
<gene>
    <name evidence="5" type="ORF">H735_05060</name>
</gene>
<dbReference type="GO" id="GO:0003700">
    <property type="term" value="F:DNA-binding transcription factor activity"/>
    <property type="evidence" value="ECO:0007669"/>
    <property type="project" value="TreeGrafter"/>
</dbReference>
<dbReference type="PATRIC" id="fig|1229493.5.peg.63"/>
<sequence length="353" mass="38374">MAVTFKDVARLAGVSTQTVSRVTNGADNVAEETRKRVNDAIKKLGYVPNKGAQMLSRAKSRIIGIVSLDISLHGVALIANGVRNQAHEMDYATALAVLGDNSIEEFRSAIRELIAQQVDAIIINAPVTREMAENLVEQFSQLTLVFIDVPEGTPVNSLSCDHKAGANLAISHLIEHKRESFVCISGPKASTASQIRYQEWQSQIQQHELVQAAYYEGDWQAASGYNAVKDAVLKGVPFDAVLVANDQMALGVLCALSEAGINVPKTVSVVGFDGIQDSQFFSPPLTTVKQDFNELGRRAVKLVLSQMEKGQGVVPEVLPVSLVERQSTSAKADTLYDKQEILAHLENIRRLLP</sequence>
<keyword evidence="2" id="KW-0238">DNA-binding</keyword>
<dbReference type="InterPro" id="IPR000843">
    <property type="entry name" value="HTH_LacI"/>
</dbReference>
<dbReference type="InterPro" id="IPR028082">
    <property type="entry name" value="Peripla_BP_I"/>
</dbReference>
<keyword evidence="3" id="KW-0804">Transcription</keyword>
<dbReference type="GO" id="GO:0000976">
    <property type="term" value="F:transcription cis-regulatory region binding"/>
    <property type="evidence" value="ECO:0007669"/>
    <property type="project" value="TreeGrafter"/>
</dbReference>
<dbReference type="Pfam" id="PF13377">
    <property type="entry name" value="Peripla_BP_3"/>
    <property type="match status" value="1"/>
</dbReference>
<dbReference type="CDD" id="cd01574">
    <property type="entry name" value="PBP1_LacI"/>
    <property type="match status" value="1"/>
</dbReference>
<dbReference type="RefSeq" id="WP_020196941.1">
    <property type="nucleotide sequence ID" value="NZ_BAOH01000088.1"/>
</dbReference>
<evidence type="ECO:0000256" key="2">
    <source>
        <dbReference type="ARBA" id="ARBA00023125"/>
    </source>
</evidence>
<dbReference type="SUPFAM" id="SSF53822">
    <property type="entry name" value="Periplasmic binding protein-like I"/>
    <property type="match status" value="1"/>
</dbReference>
<proteinExistence type="predicted"/>
<feature type="domain" description="HTH lacI-type" evidence="4">
    <location>
        <begin position="3"/>
        <end position="57"/>
    </location>
</feature>
<organism evidence="5 6">
    <name type="scientific">Vibrio owensii CAIM 1854 = LMG 25443</name>
    <dbReference type="NCBI Taxonomy" id="1229493"/>
    <lineage>
        <taxon>Bacteria</taxon>
        <taxon>Pseudomonadati</taxon>
        <taxon>Pseudomonadota</taxon>
        <taxon>Gammaproteobacteria</taxon>
        <taxon>Vibrionales</taxon>
        <taxon>Vibrionaceae</taxon>
        <taxon>Vibrio</taxon>
    </lineage>
</organism>
<reference evidence="5 6" key="1">
    <citation type="submission" date="2014-07" db="EMBL/GenBank/DDBJ databases">
        <title>Unique and conserved regions in Vibrio harveyi and related species in comparison with the shrimp pathogen Vibrio harveyi CAIM 1792.</title>
        <authorList>
            <person name="Espinoza-Valles I."/>
            <person name="Vora G."/>
            <person name="Leekitcharoenphon P."/>
            <person name="Ussery D."/>
            <person name="Hoj L."/>
            <person name="Gomez-Gil B."/>
        </authorList>
    </citation>
    <scope>NUCLEOTIDE SEQUENCE [LARGE SCALE GENOMIC DNA]</scope>
    <source>
        <strain evidence="6">CAIM 1854 / LMG 25443</strain>
    </source>
</reference>
<accession>A0A0C1ZDJ4</accession>
<dbReference type="InterPro" id="IPR010982">
    <property type="entry name" value="Lambda_DNA-bd_dom_sf"/>
</dbReference>
<comment type="caution">
    <text evidence="5">The sequence shown here is derived from an EMBL/GenBank/DDBJ whole genome shotgun (WGS) entry which is preliminary data.</text>
</comment>
<dbReference type="SUPFAM" id="SSF47413">
    <property type="entry name" value="lambda repressor-like DNA-binding domains"/>
    <property type="match status" value="1"/>
</dbReference>
<dbReference type="Proteomes" id="UP000031586">
    <property type="component" value="Unassembled WGS sequence"/>
</dbReference>
<dbReference type="CDD" id="cd01392">
    <property type="entry name" value="HTH_LacI"/>
    <property type="match status" value="1"/>
</dbReference>
<dbReference type="SMART" id="SM00354">
    <property type="entry name" value="HTH_LACI"/>
    <property type="match status" value="1"/>
</dbReference>
<evidence type="ECO:0000256" key="1">
    <source>
        <dbReference type="ARBA" id="ARBA00023015"/>
    </source>
</evidence>
<dbReference type="PROSITE" id="PS50932">
    <property type="entry name" value="HTH_LACI_2"/>
    <property type="match status" value="1"/>
</dbReference>
<evidence type="ECO:0000313" key="6">
    <source>
        <dbReference type="Proteomes" id="UP000031586"/>
    </source>
</evidence>
<dbReference type="Gene3D" id="3.40.50.2300">
    <property type="match status" value="2"/>
</dbReference>
<dbReference type="EMBL" id="JPRD01000010">
    <property type="protein sequence ID" value="KIF54114.1"/>
    <property type="molecule type" value="Genomic_DNA"/>
</dbReference>
<evidence type="ECO:0000313" key="5">
    <source>
        <dbReference type="EMBL" id="KIF54114.1"/>
    </source>
</evidence>
<dbReference type="PANTHER" id="PTHR30146:SF153">
    <property type="entry name" value="LACTOSE OPERON REPRESSOR"/>
    <property type="match status" value="1"/>
</dbReference>
<protein>
    <submittedName>
        <fullName evidence="5">LacI family transcriptional regulator</fullName>
    </submittedName>
</protein>
<dbReference type="Pfam" id="PF00356">
    <property type="entry name" value="LacI"/>
    <property type="match status" value="1"/>
</dbReference>
<name>A0A0C1ZDJ4_9VIBR</name>